<dbReference type="Proteomes" id="UP000585579">
    <property type="component" value="Unassembled WGS sequence"/>
</dbReference>
<keyword evidence="7" id="KW-1185">Reference proteome</keyword>
<evidence type="ECO:0000313" key="5">
    <source>
        <dbReference type="EMBL" id="AYK15447.1"/>
    </source>
</evidence>
<dbReference type="PANTHER" id="PTHR30255">
    <property type="entry name" value="SINGLE-STRANDED-DNA-SPECIFIC EXONUCLEASE RECJ"/>
    <property type="match status" value="1"/>
</dbReference>
<evidence type="ECO:0000259" key="4">
    <source>
        <dbReference type="Pfam" id="PF21763"/>
    </source>
</evidence>
<dbReference type="Pfam" id="PF21763">
    <property type="entry name" value="DHH_CID"/>
    <property type="match status" value="1"/>
</dbReference>
<dbReference type="GO" id="GO:0003676">
    <property type="term" value="F:nucleic acid binding"/>
    <property type="evidence" value="ECO:0007669"/>
    <property type="project" value="InterPro"/>
</dbReference>
<feature type="region of interest" description="Disordered" evidence="1">
    <location>
        <begin position="460"/>
        <end position="480"/>
    </location>
</feature>
<dbReference type="InterPro" id="IPR038763">
    <property type="entry name" value="DHH_sf"/>
</dbReference>
<dbReference type="KEGG" id="mfz:AOB57_009820"/>
<name>A0A660HT14_9EURY</name>
<evidence type="ECO:0000259" key="2">
    <source>
        <dbReference type="Pfam" id="PF01368"/>
    </source>
</evidence>
<reference evidence="5" key="2">
    <citation type="submission" date="2018-10" db="EMBL/GenBank/DDBJ databases">
        <authorList>
            <person name="Fischer M.A."/>
            <person name="Kern T."/>
            <person name="Deppenmeier U."/>
            <person name="Schmitz R.A."/>
            <person name="Rother M."/>
        </authorList>
    </citation>
    <scope>NUCLEOTIDE SEQUENCE</scope>
    <source>
        <strain evidence="5">E03.2</strain>
    </source>
</reference>
<dbReference type="GO" id="GO:0004527">
    <property type="term" value="F:exonuclease activity"/>
    <property type="evidence" value="ECO:0007669"/>
    <property type="project" value="UniProtKB-KW"/>
</dbReference>
<dbReference type="Proteomes" id="UP000053087">
    <property type="component" value="Chromosome"/>
</dbReference>
<dbReference type="InterPro" id="IPR003156">
    <property type="entry name" value="DHHA1_dom"/>
</dbReference>
<dbReference type="InterPro" id="IPR051673">
    <property type="entry name" value="SSDNA_exonuclease_RecJ"/>
</dbReference>
<feature type="compositionally biased region" description="Basic and acidic residues" evidence="1">
    <location>
        <begin position="466"/>
        <end position="480"/>
    </location>
</feature>
<evidence type="ECO:0000259" key="3">
    <source>
        <dbReference type="Pfam" id="PF02272"/>
    </source>
</evidence>
<organism evidence="5 7">
    <name type="scientific">Methanosarcina flavescens</name>
    <dbReference type="NCBI Taxonomy" id="1715806"/>
    <lineage>
        <taxon>Archaea</taxon>
        <taxon>Methanobacteriati</taxon>
        <taxon>Methanobacteriota</taxon>
        <taxon>Stenosarchaea group</taxon>
        <taxon>Methanomicrobia</taxon>
        <taxon>Methanosarcinales</taxon>
        <taxon>Methanosarcinaceae</taxon>
        <taxon>Methanosarcina</taxon>
    </lineage>
</organism>
<dbReference type="PANTHER" id="PTHR30255:SF3">
    <property type="entry name" value="SINGLE-STRANDED-DNA-SPECIFIC EXONUCLEASE RECJ"/>
    <property type="match status" value="1"/>
</dbReference>
<accession>A0A660HT14</accession>
<dbReference type="EMBL" id="CP032683">
    <property type="protein sequence ID" value="AYK15447.1"/>
    <property type="molecule type" value="Genomic_DNA"/>
</dbReference>
<dbReference type="Pfam" id="PF02272">
    <property type="entry name" value="DHHA1"/>
    <property type="match status" value="1"/>
</dbReference>
<dbReference type="OrthoDB" id="36101at2157"/>
<evidence type="ECO:0000256" key="1">
    <source>
        <dbReference type="SAM" id="MobiDB-lite"/>
    </source>
</evidence>
<gene>
    <name evidence="5" type="ORF">AOB57_009820</name>
    <name evidence="6" type="ORF">GX302_11425</name>
</gene>
<feature type="domain" description="DHHA1" evidence="3">
    <location>
        <begin position="363"/>
        <end position="456"/>
    </location>
</feature>
<evidence type="ECO:0000313" key="7">
    <source>
        <dbReference type="Proteomes" id="UP000053087"/>
    </source>
</evidence>
<dbReference type="Gene3D" id="3.90.1640.30">
    <property type="match status" value="1"/>
</dbReference>
<sequence>MSETIKALHKEAAKCADEIKKYRSIHVVSHIDADGLTSAGIICTALQRGGFEYTTRFVKQLDEKALDAIADENHSIVIFTDLGSGMCEQIKSRGIHAVISDHHQPQGSHQFHLNPHLFGANGSYELSGSGTTYLLASALGKNQDLSSLAIVGAVGDMQHLKMGQLVGVNREILEDGVRGNILQFKKDLTLFGKQTRPIYKLMQYSSDPYLPGLTGSEEACIEFLHSLNISLSQDEHWRRWIDLEISEKQKIVSGLIQYCLKSGMPSYKIERLIGEVYILLGEKEGTEMRDASEFSTLLNATARYDHAEIGLAVCMGNREEAYEGARKLLAEHRQNLVNGLIYVKEKGVIQLENIQYFDAGSEIKETIVGIIAGMSSTLVENRNLPIIAFAKAEGGTKVSARGTQDLIRRGVNLSEAMSIVSAEVGGVGGGHDIAAGATIPDGKKEEFARKLDLFIGEQLRRKTHSKQRDQPSEVCSEKLN</sequence>
<reference evidence="5 7" key="1">
    <citation type="journal article" date="2016" name="Int. J. Syst. Evol. Microbiol.">
        <title>Methanosarcina flavescens sp. nov., a methanogenic archaeon isolated from a full-scale anaerobic digester.</title>
        <authorList>
            <person name="Kern T."/>
            <person name="Fischer M.A."/>
            <person name="Deppenmeier U."/>
            <person name="Schmitz R.A."/>
            <person name="Rother M."/>
        </authorList>
    </citation>
    <scope>NUCLEOTIDE SEQUENCE [LARGE SCALE GENOMIC DNA]</scope>
    <source>
        <strain evidence="5 7">E03.2</strain>
    </source>
</reference>
<protein>
    <submittedName>
        <fullName evidence="5">DHH family phosphoesterase</fullName>
    </submittedName>
</protein>
<evidence type="ECO:0000313" key="6">
    <source>
        <dbReference type="EMBL" id="NLK33400.1"/>
    </source>
</evidence>
<feature type="domain" description="DHH-CID" evidence="4">
    <location>
        <begin position="190"/>
        <end position="273"/>
    </location>
</feature>
<dbReference type="EMBL" id="JAAYQL010000070">
    <property type="protein sequence ID" value="NLK33400.1"/>
    <property type="molecule type" value="Genomic_DNA"/>
</dbReference>
<dbReference type="AlphaFoldDB" id="A0A660HT14"/>
<dbReference type="GeneID" id="53688414"/>
<dbReference type="RefSeq" id="WP_054300007.1">
    <property type="nucleotide sequence ID" value="NZ_CP032683.1"/>
</dbReference>
<feature type="domain" description="DDH" evidence="2">
    <location>
        <begin position="25"/>
        <end position="138"/>
    </location>
</feature>
<reference evidence="6 8" key="3">
    <citation type="journal article" date="2020" name="Biotechnol. Biofuels">
        <title>New insights from the biogas microbiome by comprehensive genome-resolved metagenomics of nearly 1600 species originating from multiple anaerobic digesters.</title>
        <authorList>
            <person name="Campanaro S."/>
            <person name="Treu L."/>
            <person name="Rodriguez-R L.M."/>
            <person name="Kovalovszki A."/>
            <person name="Ziels R.M."/>
            <person name="Maus I."/>
            <person name="Zhu X."/>
            <person name="Kougias P.G."/>
            <person name="Basile A."/>
            <person name="Luo G."/>
            <person name="Schluter A."/>
            <person name="Konstantinidis K.T."/>
            <person name="Angelidaki I."/>
        </authorList>
    </citation>
    <scope>NUCLEOTIDE SEQUENCE [LARGE SCALE GENOMIC DNA]</scope>
    <source>
        <strain evidence="6">AS22ysBPME_46</strain>
    </source>
</reference>
<dbReference type="SUPFAM" id="SSF64182">
    <property type="entry name" value="DHH phosphoesterases"/>
    <property type="match status" value="1"/>
</dbReference>
<dbReference type="InterPro" id="IPR048515">
    <property type="entry name" value="DHH_CID"/>
</dbReference>
<evidence type="ECO:0000313" key="8">
    <source>
        <dbReference type="Proteomes" id="UP000585579"/>
    </source>
</evidence>
<dbReference type="Pfam" id="PF01368">
    <property type="entry name" value="DHH"/>
    <property type="match status" value="1"/>
</dbReference>
<dbReference type="InterPro" id="IPR001667">
    <property type="entry name" value="DDH_dom"/>
</dbReference>
<dbReference type="Gene3D" id="3.10.310.30">
    <property type="match status" value="1"/>
</dbReference>
<proteinExistence type="predicted"/>